<dbReference type="Gene3D" id="1.25.40.10">
    <property type="entry name" value="Tetratricopeptide repeat domain"/>
    <property type="match status" value="1"/>
</dbReference>
<feature type="region of interest" description="Disordered" evidence="1">
    <location>
        <begin position="43"/>
        <end position="65"/>
    </location>
</feature>
<keyword evidence="3" id="KW-1185">Reference proteome</keyword>
<dbReference type="EMBL" id="APVH01000005">
    <property type="protein sequence ID" value="EPX86009.1"/>
    <property type="molecule type" value="Genomic_DNA"/>
</dbReference>
<comment type="caution">
    <text evidence="2">The sequence shown here is derived from an EMBL/GenBank/DDBJ whole genome shotgun (WGS) entry which is preliminary data.</text>
</comment>
<dbReference type="InterPro" id="IPR011990">
    <property type="entry name" value="TPR-like_helical_dom_sf"/>
</dbReference>
<protein>
    <submittedName>
        <fullName evidence="2">Uncharacterized protein</fullName>
    </submittedName>
</protein>
<dbReference type="RefSeq" id="WP_020040797.1">
    <property type="nucleotide sequence ID" value="NZ_KE557273.1"/>
</dbReference>
<dbReference type="AlphaFoldDB" id="S9SI49"/>
<sequence length="65" mass="7144">MSDGDRARVLDLARTLADEGNGQAIRAVVALDHETSREWLRRAADAGNAEAQSTARMMTRERTDS</sequence>
<proteinExistence type="predicted"/>
<evidence type="ECO:0000313" key="3">
    <source>
        <dbReference type="Proteomes" id="UP000015347"/>
    </source>
</evidence>
<organism evidence="2 3">
    <name type="scientific">Salipiger mucosus DSM 16094</name>
    <dbReference type="NCBI Taxonomy" id="1123237"/>
    <lineage>
        <taxon>Bacteria</taxon>
        <taxon>Pseudomonadati</taxon>
        <taxon>Pseudomonadota</taxon>
        <taxon>Alphaproteobacteria</taxon>
        <taxon>Rhodobacterales</taxon>
        <taxon>Roseobacteraceae</taxon>
        <taxon>Salipiger</taxon>
    </lineage>
</organism>
<gene>
    <name evidence="2" type="ORF">Salmuc_00825</name>
</gene>
<evidence type="ECO:0000313" key="2">
    <source>
        <dbReference type="EMBL" id="EPX86009.1"/>
    </source>
</evidence>
<accession>S9SI49</accession>
<dbReference type="Proteomes" id="UP000015347">
    <property type="component" value="Unassembled WGS sequence"/>
</dbReference>
<evidence type="ECO:0000256" key="1">
    <source>
        <dbReference type="SAM" id="MobiDB-lite"/>
    </source>
</evidence>
<dbReference type="HOGENOM" id="CLU_2847321_0_0_5"/>
<dbReference type="STRING" id="1123237.Salmuc_00825"/>
<reference evidence="3" key="1">
    <citation type="journal article" date="2014" name="Stand. Genomic Sci.">
        <title>Genome sequence of the exopolysaccharide-producing Salipiger mucosus type strain (DSM 16094(T)), a moderately halophilic member of the Roseobacter clade.</title>
        <authorList>
            <person name="Riedel T."/>
            <person name="Spring S."/>
            <person name="Fiebig A."/>
            <person name="Petersen J."/>
            <person name="Kyrpides N.C."/>
            <person name="Goker M."/>
            <person name="Klenk H.P."/>
        </authorList>
    </citation>
    <scope>NUCLEOTIDE SEQUENCE [LARGE SCALE GENOMIC DNA]</scope>
    <source>
        <strain evidence="3">DSM 16094</strain>
    </source>
</reference>
<name>S9SI49_9RHOB</name>